<gene>
    <name evidence="1" type="ORF">rCG_32118</name>
</gene>
<dbReference type="AlphaFoldDB" id="A6JXJ5"/>
<name>A6JXJ5_RAT</name>
<evidence type="ECO:0000313" key="2">
    <source>
        <dbReference type="Proteomes" id="UP000234681"/>
    </source>
</evidence>
<organism evidence="1 2">
    <name type="scientific">Rattus norvegicus</name>
    <name type="common">Rat</name>
    <dbReference type="NCBI Taxonomy" id="10116"/>
    <lineage>
        <taxon>Eukaryota</taxon>
        <taxon>Metazoa</taxon>
        <taxon>Chordata</taxon>
        <taxon>Craniata</taxon>
        <taxon>Vertebrata</taxon>
        <taxon>Euteleostomi</taxon>
        <taxon>Mammalia</taxon>
        <taxon>Eutheria</taxon>
        <taxon>Euarchontoglires</taxon>
        <taxon>Glires</taxon>
        <taxon>Rodentia</taxon>
        <taxon>Myomorpha</taxon>
        <taxon>Muroidea</taxon>
        <taxon>Muridae</taxon>
        <taxon>Murinae</taxon>
        <taxon>Rattus</taxon>
    </lineage>
</organism>
<dbReference type="EMBL" id="CH474005">
    <property type="protein sequence ID" value="EDL96415.1"/>
    <property type="molecule type" value="Genomic_DNA"/>
</dbReference>
<dbReference type="Proteomes" id="UP000234681">
    <property type="component" value="Chromosome 3"/>
</dbReference>
<protein>
    <submittedName>
        <fullName evidence="1">RCG32118</fullName>
    </submittedName>
</protein>
<proteinExistence type="predicted"/>
<reference evidence="1 2" key="1">
    <citation type="submission" date="2005-09" db="EMBL/GenBank/DDBJ databases">
        <authorList>
            <person name="Mural R.J."/>
            <person name="Li P.W."/>
            <person name="Adams M.D."/>
            <person name="Amanatides P.G."/>
            <person name="Baden-Tillson H."/>
            <person name="Barnstead M."/>
            <person name="Chin S.H."/>
            <person name="Dew I."/>
            <person name="Evans C.A."/>
            <person name="Ferriera S."/>
            <person name="Flanigan M."/>
            <person name="Fosler C."/>
            <person name="Glodek A."/>
            <person name="Gu Z."/>
            <person name="Holt R.A."/>
            <person name="Jennings D."/>
            <person name="Kraft C.L."/>
            <person name="Lu F."/>
            <person name="Nguyen T."/>
            <person name="Nusskern D.R."/>
            <person name="Pfannkoch C.M."/>
            <person name="Sitter C."/>
            <person name="Sutton G.G."/>
            <person name="Venter J.C."/>
            <person name="Wang Z."/>
            <person name="Woodage T."/>
            <person name="Zheng X.H."/>
            <person name="Zhong F."/>
        </authorList>
    </citation>
    <scope>NUCLEOTIDE SEQUENCE [LARGE SCALE GENOMIC DNA]</scope>
    <source>
        <strain>BN</strain>
        <strain evidence="2">Sprague-Dawley</strain>
    </source>
</reference>
<evidence type="ECO:0000313" key="1">
    <source>
        <dbReference type="EMBL" id="EDL96415.1"/>
    </source>
</evidence>
<accession>A6JXJ5</accession>
<sequence length="36" mass="4006">MTGTWEMALNCVGTKLCLPPKVILICEALTLKWSQL</sequence>